<dbReference type="RefSeq" id="XP_028862139.1">
    <property type="nucleotide sequence ID" value="XM_029005562.1"/>
</dbReference>
<feature type="region of interest" description="Disordered" evidence="1">
    <location>
        <begin position="203"/>
        <end position="224"/>
    </location>
</feature>
<dbReference type="Proteomes" id="UP000078597">
    <property type="component" value="Unassembled WGS sequence"/>
</dbReference>
<accession>A0A1A8VRX5</accession>
<evidence type="ECO:0000313" key="3">
    <source>
        <dbReference type="EMBL" id="SCN45029.1"/>
    </source>
</evidence>
<protein>
    <submittedName>
        <fullName evidence="3">ATP synthase mitochondrial F1 complex assembly factor 2, putative</fullName>
    </submittedName>
</protein>
<dbReference type="Gene3D" id="1.10.3580.10">
    <property type="entry name" value="ATP12 ATPase"/>
    <property type="match status" value="1"/>
</dbReference>
<evidence type="ECO:0000256" key="1">
    <source>
        <dbReference type="SAM" id="MobiDB-lite"/>
    </source>
</evidence>
<dbReference type="GO" id="GO:0005739">
    <property type="term" value="C:mitochondrion"/>
    <property type="evidence" value="ECO:0007669"/>
    <property type="project" value="TreeGrafter"/>
</dbReference>
<evidence type="ECO:0000313" key="2">
    <source>
        <dbReference type="EMBL" id="SBS83278.1"/>
    </source>
</evidence>
<dbReference type="OMA" id="FESFDLC"/>
<dbReference type="SUPFAM" id="SSF160909">
    <property type="entry name" value="ATP12-like"/>
    <property type="match status" value="1"/>
</dbReference>
<reference evidence="2" key="1">
    <citation type="submission" date="2016-05" db="EMBL/GenBank/DDBJ databases">
        <authorList>
            <person name="Lavstsen T."/>
            <person name="Jespersen J.S."/>
        </authorList>
    </citation>
    <scope>NUCLEOTIDE SEQUENCE [LARGE SCALE GENOMIC DNA]</scope>
</reference>
<reference evidence="4" key="2">
    <citation type="submission" date="2016-05" db="EMBL/GenBank/DDBJ databases">
        <authorList>
            <person name="Naeem Raeece"/>
        </authorList>
    </citation>
    <scope>NUCLEOTIDE SEQUENCE [LARGE SCALE GENOMIC DNA]</scope>
</reference>
<name>A0A1A8VRX5_PLAMA</name>
<organism evidence="2 4">
    <name type="scientific">Plasmodium malariae</name>
    <dbReference type="NCBI Taxonomy" id="5858"/>
    <lineage>
        <taxon>Eukaryota</taxon>
        <taxon>Sar</taxon>
        <taxon>Alveolata</taxon>
        <taxon>Apicomplexa</taxon>
        <taxon>Aconoidasida</taxon>
        <taxon>Haemosporida</taxon>
        <taxon>Plasmodiidae</taxon>
        <taxon>Plasmodium</taxon>
        <taxon>Plasmodium (Plasmodium)</taxon>
    </lineage>
</organism>
<dbReference type="AlphaFoldDB" id="A0A1A8VRX5"/>
<dbReference type="GO" id="GO:0033615">
    <property type="term" value="P:mitochondrial proton-transporting ATP synthase complex assembly"/>
    <property type="evidence" value="ECO:0007669"/>
    <property type="project" value="TreeGrafter"/>
</dbReference>
<dbReference type="PANTHER" id="PTHR21013">
    <property type="entry name" value="ATP SYNTHASE MITOCHONDRIAL F1 COMPLEX ASSEMBLY FACTOR 2/ATP12 PROTEIN, MITOCHONDRIAL PRECURSOR"/>
    <property type="match status" value="1"/>
</dbReference>
<dbReference type="GeneID" id="39869365"/>
<keyword evidence="5" id="KW-1185">Reference proteome</keyword>
<feature type="compositionally biased region" description="Low complexity" evidence="1">
    <location>
        <begin position="210"/>
        <end position="219"/>
    </location>
</feature>
<dbReference type="PANTHER" id="PTHR21013:SF10">
    <property type="entry name" value="ATP SYNTHASE MITOCHONDRIAL F1 COMPLEX ASSEMBLY FACTOR 2"/>
    <property type="match status" value="1"/>
</dbReference>
<gene>
    <name evidence="3" type="primary">ATP12</name>
    <name evidence="2" type="ORF">PMALA_006160</name>
    <name evidence="3" type="ORF">PMUG01_10036500</name>
</gene>
<evidence type="ECO:0000313" key="4">
    <source>
        <dbReference type="Proteomes" id="UP000078597"/>
    </source>
</evidence>
<dbReference type="OrthoDB" id="381295at2759"/>
<dbReference type="InterPro" id="IPR023335">
    <property type="entry name" value="ATP12_ortho_dom_sf"/>
</dbReference>
<dbReference type="VEuPathDB" id="PlasmoDB:PmUG01_10036500"/>
<dbReference type="EMBL" id="FLQW01000330">
    <property type="protein sequence ID" value="SBS83278.1"/>
    <property type="molecule type" value="Genomic_DNA"/>
</dbReference>
<dbReference type="InterPro" id="IPR011419">
    <property type="entry name" value="ATP12_ATP_synth-F1-assembly"/>
</dbReference>
<sequence length="428" mass="50861">MKWSSVISSKCSTLRRCYTLSRSTGLNMHTMNNRLNTFNMHSMNNRLNTFNTLSPEKRFCSHICFNDNKQNLKKFANLKNIDLRKNEKTNKIEIFVDDKILLTNKKNVFALENYDLCFLIKLELLRNRKEMEILKMPLTLSVNNLIDFINLKEGEHKTLEGSNYKRELYHIEEEGEPNKRTPLQFFEQGKVICRSKNEVGDEKMNIGKRSSNSSNSSNSHGNIESKAQIRMNSFEIERILMENKIYEHFNNDLIFYGNNEINILDTHREKEDLEKNINLPSSLNYVENYKIKNLYKEENTVYNKFINIFERIHQVKLNIAKNFETPEQDQNVQKKMKNLIKNLNDSEVFIFYKCSQILHSFIFTYLFLNNYVDYKEAYRYCNLEYIYQYFKWGYVFDVNSEKDASTLLRLSSLRLINKIINGQAPKCS</sequence>
<dbReference type="Proteomes" id="UP000219813">
    <property type="component" value="Chromosome 10"/>
</dbReference>
<dbReference type="EMBL" id="LT594631">
    <property type="protein sequence ID" value="SCN45029.1"/>
    <property type="molecule type" value="Genomic_DNA"/>
</dbReference>
<proteinExistence type="predicted"/>
<evidence type="ECO:0000313" key="5">
    <source>
        <dbReference type="Proteomes" id="UP000219813"/>
    </source>
</evidence>
<dbReference type="KEGG" id="pmal:PMUG01_10036500"/>
<reference evidence="3 5" key="3">
    <citation type="submission" date="2016-06" db="EMBL/GenBank/DDBJ databases">
        <authorList>
            <consortium name="Pathogen Informatics"/>
        </authorList>
    </citation>
    <scope>NUCLEOTIDE SEQUENCE [LARGE SCALE GENOMIC DNA]</scope>
</reference>